<evidence type="ECO:0000256" key="1">
    <source>
        <dbReference type="ARBA" id="ARBA00004651"/>
    </source>
</evidence>
<feature type="transmembrane region" description="Helical" evidence="8">
    <location>
        <begin position="345"/>
        <end position="370"/>
    </location>
</feature>
<keyword evidence="5 8" id="KW-0812">Transmembrane</keyword>
<comment type="similarity">
    <text evidence="2">Belongs to the BCCT transporter (TC 2.A.15) family.</text>
</comment>
<dbReference type="PANTHER" id="PTHR30047:SF7">
    <property type="entry name" value="HIGH-AFFINITY CHOLINE TRANSPORT PROTEIN"/>
    <property type="match status" value="1"/>
</dbReference>
<feature type="transmembrane region" description="Helical" evidence="8">
    <location>
        <begin position="464"/>
        <end position="488"/>
    </location>
</feature>
<reference evidence="10" key="1">
    <citation type="submission" date="2016-10" db="EMBL/GenBank/DDBJ databases">
        <authorList>
            <person name="Varghese N."/>
        </authorList>
    </citation>
    <scope>NUCLEOTIDE SEQUENCE [LARGE SCALE GENOMIC DNA]</scope>
    <source>
        <strain evidence="10">HL 19</strain>
    </source>
</reference>
<evidence type="ECO:0000256" key="2">
    <source>
        <dbReference type="ARBA" id="ARBA00005658"/>
    </source>
</evidence>
<dbReference type="PATRIC" id="fig|381306.5.peg.1755"/>
<dbReference type="Pfam" id="PF02028">
    <property type="entry name" value="BCCT"/>
    <property type="match status" value="1"/>
</dbReference>
<feature type="transmembrane region" description="Helical" evidence="8">
    <location>
        <begin position="311"/>
        <end position="333"/>
    </location>
</feature>
<dbReference type="InterPro" id="IPR000060">
    <property type="entry name" value="BCCT_transptr"/>
</dbReference>
<keyword evidence="4" id="KW-1003">Cell membrane</keyword>
<evidence type="ECO:0000313" key="9">
    <source>
        <dbReference type="EMBL" id="SCX75597.1"/>
    </source>
</evidence>
<feature type="transmembrane region" description="Helical" evidence="8">
    <location>
        <begin position="139"/>
        <end position="157"/>
    </location>
</feature>
<keyword evidence="10" id="KW-1185">Reference proteome</keyword>
<evidence type="ECO:0000256" key="3">
    <source>
        <dbReference type="ARBA" id="ARBA00022448"/>
    </source>
</evidence>
<dbReference type="AlphaFoldDB" id="A0A0P9C7J1"/>
<dbReference type="RefSeq" id="WP_054967027.1">
    <property type="nucleotide sequence ID" value="NZ_FMUN01000001.1"/>
</dbReference>
<dbReference type="GO" id="GO:0022857">
    <property type="term" value="F:transmembrane transporter activity"/>
    <property type="evidence" value="ECO:0007669"/>
    <property type="project" value="InterPro"/>
</dbReference>
<evidence type="ECO:0000256" key="4">
    <source>
        <dbReference type="ARBA" id="ARBA00022475"/>
    </source>
</evidence>
<organism evidence="9 10">
    <name type="scientific">Thiohalorhabdus denitrificans</name>
    <dbReference type="NCBI Taxonomy" id="381306"/>
    <lineage>
        <taxon>Bacteria</taxon>
        <taxon>Pseudomonadati</taxon>
        <taxon>Pseudomonadota</taxon>
        <taxon>Gammaproteobacteria</taxon>
        <taxon>Thiohalorhabdales</taxon>
        <taxon>Thiohalorhabdaceae</taxon>
        <taxon>Thiohalorhabdus</taxon>
    </lineage>
</organism>
<evidence type="ECO:0000256" key="7">
    <source>
        <dbReference type="ARBA" id="ARBA00023136"/>
    </source>
</evidence>
<dbReference type="STRING" id="381306.AN478_12990"/>
<keyword evidence="6 8" id="KW-1133">Transmembrane helix</keyword>
<dbReference type="Proteomes" id="UP000183104">
    <property type="component" value="Unassembled WGS sequence"/>
</dbReference>
<dbReference type="PANTHER" id="PTHR30047">
    <property type="entry name" value="HIGH-AFFINITY CHOLINE TRANSPORT PROTEIN-RELATED"/>
    <property type="match status" value="1"/>
</dbReference>
<evidence type="ECO:0000256" key="6">
    <source>
        <dbReference type="ARBA" id="ARBA00022989"/>
    </source>
</evidence>
<dbReference type="GO" id="GO:0005886">
    <property type="term" value="C:plasma membrane"/>
    <property type="evidence" value="ECO:0007669"/>
    <property type="project" value="UniProtKB-SubCell"/>
</dbReference>
<feature type="transmembrane region" description="Helical" evidence="8">
    <location>
        <begin position="439"/>
        <end position="458"/>
    </location>
</feature>
<keyword evidence="3" id="KW-0813">Transport</keyword>
<feature type="transmembrane region" description="Helical" evidence="8">
    <location>
        <begin position="88"/>
        <end position="107"/>
    </location>
</feature>
<feature type="transmembrane region" description="Helical" evidence="8">
    <location>
        <begin position="185"/>
        <end position="210"/>
    </location>
</feature>
<keyword evidence="7 8" id="KW-0472">Membrane</keyword>
<name>A0A0P9C7J1_9GAMM</name>
<proteinExistence type="inferred from homology"/>
<dbReference type="EMBL" id="FMUN01000001">
    <property type="protein sequence ID" value="SCX75597.1"/>
    <property type="molecule type" value="Genomic_DNA"/>
</dbReference>
<evidence type="ECO:0000313" key="10">
    <source>
        <dbReference type="Proteomes" id="UP000183104"/>
    </source>
</evidence>
<accession>A0A0P9C7J1</accession>
<comment type="subcellular location">
    <subcellularLocation>
        <location evidence="1">Cell membrane</location>
        <topology evidence="1">Multi-pass membrane protein</topology>
    </subcellularLocation>
</comment>
<feature type="transmembrane region" description="Helical" evidence="8">
    <location>
        <begin position="402"/>
        <end position="427"/>
    </location>
</feature>
<evidence type="ECO:0000256" key="8">
    <source>
        <dbReference type="SAM" id="Phobius"/>
    </source>
</evidence>
<feature type="transmembrane region" description="Helical" evidence="8">
    <location>
        <begin position="48"/>
        <end position="67"/>
    </location>
</feature>
<sequence length="500" mass="54105">MSGPPRNLVSLLALLLTTAVAVWGIVDTAGLAGLAERHVALVFRSRGWFVMLTTSILLIVAVVLALSRYGKIRLGRDDDRPEFSTPSWLTMMFAAGMGVGLLFYGTAEPVTHYLFLRQEFDPARASANALFITDFHWGLHAWAIYGMVGMVIAYFSFRRGGPQLVGAPLAQVYGENRWTRGTGGVIDLLSIYATAIGLAGSVAMGVFQVSDGVAGMLGMEPGGMGLALAVFAVLFAAYMFPLTVDLSRGMALLSNAAIAITIGLMVYILLVGPTGTLMGSIVDSIGNYLSQVGHQGFRTYAFFDRSVEDWFAQWTLNYMVWWLAWSPFVGVFIARISRGRTIREFVVGVLVVPTAFSIFWFGVLGSAGFFQGRADLLDLEVVRDDVNRATFLLLDNLPLSPLTTIATIVAAFLFIITSVVSAAYVLAMFSSHGDTNPRVRVKLTWGVILGVLGLAMILSRSAEAVRQIIALSAGPFVFIVLLLVVTFLRALGQERPGRAD</sequence>
<protein>
    <submittedName>
        <fullName evidence="9">Glycine betaine transporter</fullName>
    </submittedName>
</protein>
<dbReference type="OrthoDB" id="9775735at2"/>
<feature type="transmembrane region" description="Helical" evidence="8">
    <location>
        <begin position="222"/>
        <end position="240"/>
    </location>
</feature>
<feature type="transmembrane region" description="Helical" evidence="8">
    <location>
        <begin position="252"/>
        <end position="270"/>
    </location>
</feature>
<gene>
    <name evidence="9" type="ORF">SAMN05661077_0253</name>
</gene>
<evidence type="ECO:0000256" key="5">
    <source>
        <dbReference type="ARBA" id="ARBA00022692"/>
    </source>
</evidence>